<keyword evidence="1" id="KW-0813">Transport</keyword>
<gene>
    <name evidence="7" type="ORF">UFOPK3547_01769</name>
</gene>
<keyword evidence="2" id="KW-0175">Coiled coil</keyword>
<evidence type="ECO:0000259" key="5">
    <source>
        <dbReference type="Pfam" id="PF25973"/>
    </source>
</evidence>
<feature type="domain" description="CzcB-like barrel-sandwich hybrid" evidence="5">
    <location>
        <begin position="24"/>
        <end position="161"/>
    </location>
</feature>
<dbReference type="InterPro" id="IPR006143">
    <property type="entry name" value="RND_pump_MFP"/>
</dbReference>
<dbReference type="GO" id="GO:0030288">
    <property type="term" value="C:outer membrane-bounded periplasmic space"/>
    <property type="evidence" value="ECO:0007669"/>
    <property type="project" value="TreeGrafter"/>
</dbReference>
<evidence type="ECO:0000259" key="6">
    <source>
        <dbReference type="Pfam" id="PF25975"/>
    </source>
</evidence>
<dbReference type="Pfam" id="PF25893">
    <property type="entry name" value="HH_CzcB"/>
    <property type="match status" value="1"/>
</dbReference>
<sequence>MSGGSLSGEVLAQARITASPEGQAVLSARADGSIVQIKKRLGDTVQRGETVAILESREAATFAADRASASARATAARAAYNRERRLFEGRITARQDLEAAQAELAAADAELRRATAAAQSAGVASDGRSLAITSPISGRLTQASALLGSYVQAGAELFRVSTPGAVQIEAAVSIEDARRLSPGANAVMEIGGGQTVAATLRSITPAVDAETRSITVLLQPVTANSGLQPGQSGRVRIRTAGEGGDDRRVVPEVAIQSVEGRDVVFVRTGDGFKVTHVTVGSRSAGRAELLDGVNPGDVIAGANAFLLKAELQKNEAGHEH</sequence>
<dbReference type="Gene3D" id="2.40.50.100">
    <property type="match status" value="1"/>
</dbReference>
<dbReference type="InterPro" id="IPR058792">
    <property type="entry name" value="Beta-barrel_RND_2"/>
</dbReference>
<dbReference type="InterPro" id="IPR058647">
    <property type="entry name" value="BSH_CzcB-like"/>
</dbReference>
<feature type="domain" description="CusB-like beta-barrel" evidence="4">
    <location>
        <begin position="168"/>
        <end position="240"/>
    </location>
</feature>
<dbReference type="AlphaFoldDB" id="A0A6J6A1H3"/>
<feature type="coiled-coil region" evidence="2">
    <location>
        <begin position="90"/>
        <end position="117"/>
    </location>
</feature>
<dbReference type="Pfam" id="PF25975">
    <property type="entry name" value="CzcB_C"/>
    <property type="match status" value="1"/>
</dbReference>
<dbReference type="GO" id="GO:0015679">
    <property type="term" value="P:plasma membrane copper ion transport"/>
    <property type="evidence" value="ECO:0007669"/>
    <property type="project" value="TreeGrafter"/>
</dbReference>
<feature type="domain" description="CzcB-like alpha-helical hairpin" evidence="3">
    <location>
        <begin position="64"/>
        <end position="116"/>
    </location>
</feature>
<dbReference type="InterPro" id="IPR051909">
    <property type="entry name" value="MFP_Cation_Efflux"/>
</dbReference>
<evidence type="ECO:0000256" key="2">
    <source>
        <dbReference type="SAM" id="Coils"/>
    </source>
</evidence>
<dbReference type="NCBIfam" id="TIGR01730">
    <property type="entry name" value="RND_mfp"/>
    <property type="match status" value="1"/>
</dbReference>
<dbReference type="PANTHER" id="PTHR30097">
    <property type="entry name" value="CATION EFFLUX SYSTEM PROTEIN CUSB"/>
    <property type="match status" value="1"/>
</dbReference>
<dbReference type="GO" id="GO:0060003">
    <property type="term" value="P:copper ion export"/>
    <property type="evidence" value="ECO:0007669"/>
    <property type="project" value="TreeGrafter"/>
</dbReference>
<evidence type="ECO:0000256" key="1">
    <source>
        <dbReference type="ARBA" id="ARBA00022448"/>
    </source>
</evidence>
<reference evidence="7" key="1">
    <citation type="submission" date="2020-05" db="EMBL/GenBank/DDBJ databases">
        <authorList>
            <person name="Chiriac C."/>
            <person name="Salcher M."/>
            <person name="Ghai R."/>
            <person name="Kavagutti S V."/>
        </authorList>
    </citation>
    <scope>NUCLEOTIDE SEQUENCE</scope>
</reference>
<name>A0A6J6A1H3_9ZZZZ</name>
<protein>
    <submittedName>
        <fullName evidence="7">Unannotated protein</fullName>
    </submittedName>
</protein>
<dbReference type="Pfam" id="PF25973">
    <property type="entry name" value="BSH_CzcB"/>
    <property type="match status" value="1"/>
</dbReference>
<evidence type="ECO:0000259" key="4">
    <source>
        <dbReference type="Pfam" id="PF25954"/>
    </source>
</evidence>
<evidence type="ECO:0000259" key="3">
    <source>
        <dbReference type="Pfam" id="PF25893"/>
    </source>
</evidence>
<dbReference type="SUPFAM" id="SSF111369">
    <property type="entry name" value="HlyD-like secretion proteins"/>
    <property type="match status" value="1"/>
</dbReference>
<accession>A0A6J6A1H3</accession>
<dbReference type="Pfam" id="PF25954">
    <property type="entry name" value="Beta-barrel_RND_2"/>
    <property type="match status" value="1"/>
</dbReference>
<dbReference type="PANTHER" id="PTHR30097:SF4">
    <property type="entry name" value="SLR6042 PROTEIN"/>
    <property type="match status" value="1"/>
</dbReference>
<dbReference type="InterPro" id="IPR058649">
    <property type="entry name" value="CzcB_C"/>
</dbReference>
<dbReference type="Gene3D" id="2.40.420.20">
    <property type="match status" value="1"/>
</dbReference>
<evidence type="ECO:0000313" key="7">
    <source>
        <dbReference type="EMBL" id="CAB4347628.1"/>
    </source>
</evidence>
<feature type="domain" description="CzcB-like C-terminal circularly permuted SH3-like" evidence="6">
    <location>
        <begin position="250"/>
        <end position="308"/>
    </location>
</feature>
<dbReference type="GO" id="GO:0022857">
    <property type="term" value="F:transmembrane transporter activity"/>
    <property type="evidence" value="ECO:0007669"/>
    <property type="project" value="InterPro"/>
</dbReference>
<dbReference type="Gene3D" id="1.10.287.470">
    <property type="entry name" value="Helix hairpin bin"/>
    <property type="match status" value="1"/>
</dbReference>
<dbReference type="GO" id="GO:0046914">
    <property type="term" value="F:transition metal ion binding"/>
    <property type="evidence" value="ECO:0007669"/>
    <property type="project" value="TreeGrafter"/>
</dbReference>
<dbReference type="EMBL" id="CAESAN010000229">
    <property type="protein sequence ID" value="CAB4347628.1"/>
    <property type="molecule type" value="Genomic_DNA"/>
</dbReference>
<dbReference type="InterPro" id="IPR058648">
    <property type="entry name" value="HH_CzcB-like"/>
</dbReference>
<dbReference type="GO" id="GO:0016020">
    <property type="term" value="C:membrane"/>
    <property type="evidence" value="ECO:0007669"/>
    <property type="project" value="InterPro"/>
</dbReference>
<organism evidence="7">
    <name type="scientific">freshwater metagenome</name>
    <dbReference type="NCBI Taxonomy" id="449393"/>
    <lineage>
        <taxon>unclassified sequences</taxon>
        <taxon>metagenomes</taxon>
        <taxon>ecological metagenomes</taxon>
    </lineage>
</organism>
<dbReference type="Gene3D" id="2.40.30.170">
    <property type="match status" value="1"/>
</dbReference>
<proteinExistence type="predicted"/>